<evidence type="ECO:0000313" key="2">
    <source>
        <dbReference type="EMBL" id="RGS36391.1"/>
    </source>
</evidence>
<reference evidence="2 3" key="1">
    <citation type="submission" date="2018-08" db="EMBL/GenBank/DDBJ databases">
        <title>A genome reference for cultivated species of the human gut microbiota.</title>
        <authorList>
            <person name="Zou Y."/>
            <person name="Xue W."/>
            <person name="Luo G."/>
        </authorList>
    </citation>
    <scope>NUCLEOTIDE SEQUENCE [LARGE SCALE GENOMIC DNA]</scope>
    <source>
        <strain evidence="2 3">AF22-21</strain>
    </source>
</reference>
<dbReference type="SUPFAM" id="SSF53448">
    <property type="entry name" value="Nucleotide-diphospho-sugar transferases"/>
    <property type="match status" value="1"/>
</dbReference>
<dbReference type="CDD" id="cd00761">
    <property type="entry name" value="Glyco_tranf_GTA_type"/>
    <property type="match status" value="1"/>
</dbReference>
<sequence length="264" mass="31233">MVYNTDHTFAVCAYKESPYLEECIRSLVEQTVKTNIAVYTSTPNAYIRGIAEKYGVPVYVNENAGQGIQADWNFAYNNAKTRYVTVAHQDDVYDRNYVKALLKCARYYDDWSIFYVDYTPVKNGNYSKRDVNSRIRRFLRWPVKNKDKADRIWRKKMSLCLGNTIVCPLVTYNKGRLGDSIFTSDYDFNLDWDTFYKLACMPGRFLYVDKVLGHYRVHDGATSKEFIVDHRREREDRSMFEKFWPKWIAGLIMVFYKLAYRTYG</sequence>
<proteinExistence type="predicted"/>
<feature type="domain" description="Glycosyltransferase 2-like" evidence="1">
    <location>
        <begin position="10"/>
        <end position="153"/>
    </location>
</feature>
<protein>
    <submittedName>
        <fullName evidence="2">Glycosyltransferase</fullName>
    </submittedName>
</protein>
<name>A0A412IGZ7_9FIRM</name>
<evidence type="ECO:0000259" key="1">
    <source>
        <dbReference type="Pfam" id="PF00535"/>
    </source>
</evidence>
<dbReference type="GO" id="GO:0016758">
    <property type="term" value="F:hexosyltransferase activity"/>
    <property type="evidence" value="ECO:0007669"/>
    <property type="project" value="UniProtKB-ARBA"/>
</dbReference>
<dbReference type="Pfam" id="PF00535">
    <property type="entry name" value="Glycos_transf_2"/>
    <property type="match status" value="1"/>
</dbReference>
<evidence type="ECO:0000313" key="3">
    <source>
        <dbReference type="Proteomes" id="UP000283295"/>
    </source>
</evidence>
<dbReference type="Proteomes" id="UP000283295">
    <property type="component" value="Unassembled WGS sequence"/>
</dbReference>
<dbReference type="OrthoDB" id="5986178at2"/>
<dbReference type="AlphaFoldDB" id="A0A412IGZ7"/>
<organism evidence="2 3">
    <name type="scientific">Coprococcus eutactus</name>
    <dbReference type="NCBI Taxonomy" id="33043"/>
    <lineage>
        <taxon>Bacteria</taxon>
        <taxon>Bacillati</taxon>
        <taxon>Bacillota</taxon>
        <taxon>Clostridia</taxon>
        <taxon>Lachnospirales</taxon>
        <taxon>Lachnospiraceae</taxon>
        <taxon>Coprococcus</taxon>
    </lineage>
</organism>
<dbReference type="EMBL" id="QRVK01000054">
    <property type="protein sequence ID" value="RGS36391.1"/>
    <property type="molecule type" value="Genomic_DNA"/>
</dbReference>
<gene>
    <name evidence="2" type="ORF">DWX94_13060</name>
</gene>
<accession>A0A412IGZ7</accession>
<dbReference type="InterPro" id="IPR029044">
    <property type="entry name" value="Nucleotide-diphossugar_trans"/>
</dbReference>
<comment type="caution">
    <text evidence="2">The sequence shown here is derived from an EMBL/GenBank/DDBJ whole genome shotgun (WGS) entry which is preliminary data.</text>
</comment>
<dbReference type="GeneID" id="92831864"/>
<dbReference type="Gene3D" id="3.90.550.10">
    <property type="entry name" value="Spore Coat Polysaccharide Biosynthesis Protein SpsA, Chain A"/>
    <property type="match status" value="1"/>
</dbReference>
<keyword evidence="2" id="KW-0808">Transferase</keyword>
<dbReference type="InterPro" id="IPR001173">
    <property type="entry name" value="Glyco_trans_2-like"/>
</dbReference>
<dbReference type="PANTHER" id="PTHR22916:SF3">
    <property type="entry name" value="UDP-GLCNAC:BETAGAL BETA-1,3-N-ACETYLGLUCOSAMINYLTRANSFERASE-LIKE PROTEIN 1"/>
    <property type="match status" value="1"/>
</dbReference>
<dbReference type="PANTHER" id="PTHR22916">
    <property type="entry name" value="GLYCOSYLTRANSFERASE"/>
    <property type="match status" value="1"/>
</dbReference>
<dbReference type="RefSeq" id="WP_044997685.1">
    <property type="nucleotide sequence ID" value="NZ_CABIWG010000004.1"/>
</dbReference>